<proteinExistence type="predicted"/>
<accession>A0ABR2QYC3</accession>
<evidence type="ECO:0000313" key="1">
    <source>
        <dbReference type="EMBL" id="KAK9005659.1"/>
    </source>
</evidence>
<dbReference type="Proteomes" id="UP001396334">
    <property type="component" value="Unassembled WGS sequence"/>
</dbReference>
<name>A0ABR2QYC3_9ROSI</name>
<keyword evidence="2" id="KW-1185">Reference proteome</keyword>
<evidence type="ECO:0000313" key="2">
    <source>
        <dbReference type="Proteomes" id="UP001396334"/>
    </source>
</evidence>
<comment type="caution">
    <text evidence="1">The sequence shown here is derived from an EMBL/GenBank/DDBJ whole genome shotgun (WGS) entry which is preliminary data.</text>
</comment>
<reference evidence="1 2" key="1">
    <citation type="journal article" date="2024" name="G3 (Bethesda)">
        <title>Genome assembly of Hibiscus sabdariffa L. provides insights into metabolisms of medicinal natural products.</title>
        <authorList>
            <person name="Kim T."/>
        </authorList>
    </citation>
    <scope>NUCLEOTIDE SEQUENCE [LARGE SCALE GENOMIC DNA]</scope>
    <source>
        <strain evidence="1">TK-2024</strain>
        <tissue evidence="1">Old leaves</tissue>
    </source>
</reference>
<organism evidence="1 2">
    <name type="scientific">Hibiscus sabdariffa</name>
    <name type="common">roselle</name>
    <dbReference type="NCBI Taxonomy" id="183260"/>
    <lineage>
        <taxon>Eukaryota</taxon>
        <taxon>Viridiplantae</taxon>
        <taxon>Streptophyta</taxon>
        <taxon>Embryophyta</taxon>
        <taxon>Tracheophyta</taxon>
        <taxon>Spermatophyta</taxon>
        <taxon>Magnoliopsida</taxon>
        <taxon>eudicotyledons</taxon>
        <taxon>Gunneridae</taxon>
        <taxon>Pentapetalae</taxon>
        <taxon>rosids</taxon>
        <taxon>malvids</taxon>
        <taxon>Malvales</taxon>
        <taxon>Malvaceae</taxon>
        <taxon>Malvoideae</taxon>
        <taxon>Hibiscus</taxon>
    </lineage>
</organism>
<protein>
    <recommendedName>
        <fullName evidence="3">Phlebovirus glycoprotein G2 fusion domain-containing protein</fullName>
    </recommendedName>
</protein>
<sequence length="193" mass="22251">MGVVQTEKRDNLDLLLTRKQKKLITWNYKSCEDDASCSCDSFQRSTTCVSYQIWPPIQVSIKFHQKTNGLHEYVYSSLLATLAALTDSTEGPEFFRFSNSNYSYKTPLSYHTKLYFKHYSRDHINRKPKPIRFVSISEMCTKFSEKMIPENESEGTRRNEIELTLLNTLAVSGANEDGLMVTEGSYISNEENI</sequence>
<gene>
    <name evidence="1" type="ORF">V6N11_043084</name>
</gene>
<evidence type="ECO:0008006" key="3">
    <source>
        <dbReference type="Google" id="ProtNLM"/>
    </source>
</evidence>
<dbReference type="EMBL" id="JBBPBN010000030">
    <property type="protein sequence ID" value="KAK9005659.1"/>
    <property type="molecule type" value="Genomic_DNA"/>
</dbReference>